<keyword evidence="6 8" id="KW-0472">Membrane</keyword>
<evidence type="ECO:0000256" key="2">
    <source>
        <dbReference type="ARBA" id="ARBA00022448"/>
    </source>
</evidence>
<evidence type="ECO:0000256" key="6">
    <source>
        <dbReference type="ARBA" id="ARBA00023136"/>
    </source>
</evidence>
<accession>B7X443</accession>
<evidence type="ECO:0000313" key="12">
    <source>
        <dbReference type="Proteomes" id="UP000003039"/>
    </source>
</evidence>
<keyword evidence="5" id="KW-0798">TonB box</keyword>
<dbReference type="InterPro" id="IPR036942">
    <property type="entry name" value="Beta-barrel_TonB_sf"/>
</dbReference>
<dbReference type="InterPro" id="IPR000531">
    <property type="entry name" value="Beta-barrel_TonB"/>
</dbReference>
<keyword evidence="3 8" id="KW-1134">Transmembrane beta strand</keyword>
<name>B7X443_COMTK</name>
<feature type="short sequence motif" description="TonB C-terminal box" evidence="9">
    <location>
        <begin position="490"/>
        <end position="507"/>
    </location>
</feature>
<evidence type="ECO:0000256" key="4">
    <source>
        <dbReference type="ARBA" id="ARBA00022692"/>
    </source>
</evidence>
<evidence type="ECO:0000256" key="1">
    <source>
        <dbReference type="ARBA" id="ARBA00004571"/>
    </source>
</evidence>
<dbReference type="SUPFAM" id="SSF56935">
    <property type="entry name" value="Porins"/>
    <property type="match status" value="1"/>
</dbReference>
<dbReference type="Proteomes" id="UP000003039">
    <property type="component" value="Unassembled WGS sequence"/>
</dbReference>
<dbReference type="AlphaFoldDB" id="B7X443"/>
<reference evidence="11 12" key="1">
    <citation type="journal article" date="2004" name="Appl. Environ. Microbiol.">
        <title>Mineralization of individual congeners of linear alkylbenzenesulfonate by defined pairs of heterotrophic bacteria.</title>
        <authorList>
            <person name="Schleheck D."/>
            <person name="Knepper T.P."/>
            <person name="Fischer K."/>
            <person name="Cook A.M."/>
        </authorList>
    </citation>
    <scope>NUCLEOTIDE SEQUENCE [LARGE SCALE GENOMIC DNA]</scope>
    <source>
        <strain evidence="12">DSM 14576 / KF-1</strain>
    </source>
</reference>
<evidence type="ECO:0000256" key="8">
    <source>
        <dbReference type="PROSITE-ProRule" id="PRU01360"/>
    </source>
</evidence>
<dbReference type="GO" id="GO:0015344">
    <property type="term" value="F:siderophore uptake transmembrane transporter activity"/>
    <property type="evidence" value="ECO:0007669"/>
    <property type="project" value="TreeGrafter"/>
</dbReference>
<comment type="caution">
    <text evidence="11">The sequence shown here is derived from an EMBL/GenBank/DDBJ whole genome shotgun (WGS) entry which is preliminary data.</text>
</comment>
<dbReference type="PANTHER" id="PTHR32552:SF74">
    <property type="entry name" value="HYDROXAMATE SIDEROPHORE RECEPTOR FHUE"/>
    <property type="match status" value="1"/>
</dbReference>
<keyword evidence="4 8" id="KW-0812">Transmembrane</keyword>
<dbReference type="InterPro" id="IPR039426">
    <property type="entry name" value="TonB-dep_rcpt-like"/>
</dbReference>
<dbReference type="Pfam" id="PF00593">
    <property type="entry name" value="TonB_dep_Rec_b-barrel"/>
    <property type="match status" value="1"/>
</dbReference>
<dbReference type="PROSITE" id="PS01156">
    <property type="entry name" value="TONB_DEPENDENT_REC_2"/>
    <property type="match status" value="1"/>
</dbReference>
<dbReference type="CDD" id="cd01347">
    <property type="entry name" value="ligand_gated_channel"/>
    <property type="match status" value="1"/>
</dbReference>
<dbReference type="Gene3D" id="2.40.170.20">
    <property type="entry name" value="TonB-dependent receptor, beta-barrel domain"/>
    <property type="match status" value="1"/>
</dbReference>
<dbReference type="eggNOG" id="COG4773">
    <property type="taxonomic scope" value="Bacteria"/>
</dbReference>
<proteinExistence type="inferred from homology"/>
<dbReference type="PROSITE" id="PS52016">
    <property type="entry name" value="TONB_DEPENDENT_REC_3"/>
    <property type="match status" value="1"/>
</dbReference>
<keyword evidence="2 8" id="KW-0813">Transport</keyword>
<sequence>MEDEHSFIDYVNRRNNTLYGTLEYDLSPQTQVSIGASYESFKGRPFISGLPRYSDGRDIALPRSTYLGANWNRQDNSTRTLYADLTHQFNDHWRAKVSAIQVQEDVYLKYASSQRAVNPATGLGGTVANITDASQKASGIDANLTGEFTAFGRRHEMVLGASYNHTRLNTDYSSKTPFTPIDVFAPNPYRAEPSDAEIRYANTENRLATTRQLGAYAALRLQLSDPLKLVVGGRAASYKSIWDTTVTTLGTATPSSTLQDNHRFMPFAGLIYAINPSWSAYASYANIFNPQWSLNAAGQNLKPIQGATYEVGLKGEILGGRANTAFALYRVDQKNRATEDLSSGPNCRDGYYCYSDDGRVRSQGLDAEISGELSRGWNLFAGYTFNRNTYERDINNQGLDFNTYTPKHMLRLWTTYQLPGAWSAFTLGGGVNTQSASYRKIGTVDITAPGRAVWSSYVRYQINRQWQASLNFNNMFDKRYYTSIGNLVNSSHYGDPRNVMLTLRGTF</sequence>
<dbReference type="EMBL" id="AAUJ02000001">
    <property type="protein sequence ID" value="EED70393.1"/>
    <property type="molecule type" value="Genomic_DNA"/>
</dbReference>
<evidence type="ECO:0000259" key="10">
    <source>
        <dbReference type="Pfam" id="PF00593"/>
    </source>
</evidence>
<gene>
    <name evidence="11" type="ORF">CtesDRAFT_PD5341</name>
</gene>
<keyword evidence="7 8" id="KW-0998">Cell outer membrane</keyword>
<evidence type="ECO:0000256" key="7">
    <source>
        <dbReference type="ARBA" id="ARBA00023237"/>
    </source>
</evidence>
<organism evidence="11 12">
    <name type="scientific">Comamonas testosteroni (strain DSM 14576 / KF-1)</name>
    <name type="common">Pseudomonas testosteroni</name>
    <dbReference type="NCBI Taxonomy" id="399795"/>
    <lineage>
        <taxon>Bacteria</taxon>
        <taxon>Pseudomonadati</taxon>
        <taxon>Pseudomonadota</taxon>
        <taxon>Betaproteobacteria</taxon>
        <taxon>Burkholderiales</taxon>
        <taxon>Comamonadaceae</taxon>
        <taxon>Comamonas</taxon>
    </lineage>
</organism>
<dbReference type="InterPro" id="IPR010917">
    <property type="entry name" value="TonB_rcpt_CS"/>
</dbReference>
<comment type="subcellular location">
    <subcellularLocation>
        <location evidence="1 8">Cell outer membrane</location>
        <topology evidence="1 8">Multi-pass membrane protein</topology>
    </subcellularLocation>
</comment>
<dbReference type="PANTHER" id="PTHR32552">
    <property type="entry name" value="FERRICHROME IRON RECEPTOR-RELATED"/>
    <property type="match status" value="1"/>
</dbReference>
<evidence type="ECO:0000256" key="3">
    <source>
        <dbReference type="ARBA" id="ARBA00022452"/>
    </source>
</evidence>
<dbReference type="GO" id="GO:0009279">
    <property type="term" value="C:cell outer membrane"/>
    <property type="evidence" value="ECO:0007669"/>
    <property type="project" value="UniProtKB-SubCell"/>
</dbReference>
<comment type="similarity">
    <text evidence="8">Belongs to the TonB-dependent receptor family.</text>
</comment>
<evidence type="ECO:0000313" key="11">
    <source>
        <dbReference type="EMBL" id="EED70393.1"/>
    </source>
</evidence>
<evidence type="ECO:0000256" key="5">
    <source>
        <dbReference type="ARBA" id="ARBA00023077"/>
    </source>
</evidence>
<feature type="domain" description="TonB-dependent receptor-like beta-barrel" evidence="10">
    <location>
        <begin position="26"/>
        <end position="474"/>
    </location>
</feature>
<evidence type="ECO:0000256" key="9">
    <source>
        <dbReference type="PROSITE-ProRule" id="PRU10144"/>
    </source>
</evidence>
<protein>
    <submittedName>
        <fullName evidence="11">TonB-dependent receptor</fullName>
    </submittedName>
</protein>
<keyword evidence="11" id="KW-0675">Receptor</keyword>